<dbReference type="AlphaFoldDB" id="A0A7W3Y3P6"/>
<keyword evidence="5" id="KW-1185">Reference proteome</keyword>
<feature type="region of interest" description="Disordered" evidence="3">
    <location>
        <begin position="38"/>
        <end position="99"/>
    </location>
</feature>
<gene>
    <name evidence="4" type="ORF">FNQ90_21455</name>
</gene>
<dbReference type="InterPro" id="IPR002347">
    <property type="entry name" value="SDR_fam"/>
</dbReference>
<sequence length="99" mass="10132">MNRLEGNVALITGGSRGIGAAVALRPAEEGADVVLTYENGAERARTSPEPRSTSTAASPPETRVRPRDPVEDPVRIGKGHRVTAGGGVDFRGSCGGHGA</sequence>
<dbReference type="Pfam" id="PF00106">
    <property type="entry name" value="adh_short"/>
    <property type="match status" value="1"/>
</dbReference>
<accession>A0A7W3Y3P6</accession>
<evidence type="ECO:0000313" key="5">
    <source>
        <dbReference type="Proteomes" id="UP000538929"/>
    </source>
</evidence>
<dbReference type="EMBL" id="VKHT01000993">
    <property type="protein sequence ID" value="MBB0246610.1"/>
    <property type="molecule type" value="Genomic_DNA"/>
</dbReference>
<comment type="caution">
    <text evidence="4">The sequence shown here is derived from an EMBL/GenBank/DDBJ whole genome shotgun (WGS) entry which is preliminary data.</text>
</comment>
<evidence type="ECO:0000313" key="4">
    <source>
        <dbReference type="EMBL" id="MBB0246610.1"/>
    </source>
</evidence>
<dbReference type="GO" id="GO:0016614">
    <property type="term" value="F:oxidoreductase activity, acting on CH-OH group of donors"/>
    <property type="evidence" value="ECO:0007669"/>
    <property type="project" value="UniProtKB-ARBA"/>
</dbReference>
<dbReference type="Proteomes" id="UP000538929">
    <property type="component" value="Unassembled WGS sequence"/>
</dbReference>
<evidence type="ECO:0000256" key="1">
    <source>
        <dbReference type="ARBA" id="ARBA00006484"/>
    </source>
</evidence>
<feature type="compositionally biased region" description="Gly residues" evidence="3">
    <location>
        <begin position="84"/>
        <end position="99"/>
    </location>
</feature>
<dbReference type="Gene3D" id="3.40.50.720">
    <property type="entry name" value="NAD(P)-binding Rossmann-like Domain"/>
    <property type="match status" value="1"/>
</dbReference>
<organism evidence="4 5">
    <name type="scientific">Streptomyces alkaliphilus</name>
    <dbReference type="NCBI Taxonomy" id="1472722"/>
    <lineage>
        <taxon>Bacteria</taxon>
        <taxon>Bacillati</taxon>
        <taxon>Actinomycetota</taxon>
        <taxon>Actinomycetes</taxon>
        <taxon>Kitasatosporales</taxon>
        <taxon>Streptomycetaceae</taxon>
        <taxon>Streptomyces</taxon>
    </lineage>
</organism>
<feature type="non-terminal residue" evidence="4">
    <location>
        <position position="99"/>
    </location>
</feature>
<evidence type="ECO:0000256" key="3">
    <source>
        <dbReference type="SAM" id="MobiDB-lite"/>
    </source>
</evidence>
<dbReference type="InterPro" id="IPR036291">
    <property type="entry name" value="NAD(P)-bd_dom_sf"/>
</dbReference>
<name>A0A7W3Y3P6_9ACTN</name>
<reference evidence="5" key="1">
    <citation type="submission" date="2019-10" db="EMBL/GenBank/DDBJ databases">
        <title>Streptomyces sp. nov., a novel actinobacterium isolated from alkaline environment.</title>
        <authorList>
            <person name="Golinska P."/>
        </authorList>
    </citation>
    <scope>NUCLEOTIDE SEQUENCE [LARGE SCALE GENOMIC DNA]</scope>
    <source>
        <strain evidence="5">DSM 42118</strain>
    </source>
</reference>
<evidence type="ECO:0000256" key="2">
    <source>
        <dbReference type="ARBA" id="ARBA00023002"/>
    </source>
</evidence>
<keyword evidence="2" id="KW-0560">Oxidoreductase</keyword>
<dbReference type="SUPFAM" id="SSF51735">
    <property type="entry name" value="NAD(P)-binding Rossmann-fold domains"/>
    <property type="match status" value="1"/>
</dbReference>
<dbReference type="RefSeq" id="WP_182607918.1">
    <property type="nucleotide sequence ID" value="NZ_VKHT01000993.1"/>
</dbReference>
<feature type="compositionally biased region" description="Basic and acidic residues" evidence="3">
    <location>
        <begin position="62"/>
        <end position="75"/>
    </location>
</feature>
<comment type="similarity">
    <text evidence="1">Belongs to the short-chain dehydrogenases/reductases (SDR) family.</text>
</comment>
<protein>
    <submittedName>
        <fullName evidence="4">SDR family NAD(P)-dependent oxidoreductase</fullName>
    </submittedName>
</protein>
<dbReference type="PANTHER" id="PTHR48107">
    <property type="entry name" value="NADPH-DEPENDENT ALDEHYDE REDUCTASE-LIKE PROTEIN, CHLOROPLASTIC-RELATED"/>
    <property type="match status" value="1"/>
</dbReference>
<proteinExistence type="inferred from homology"/>